<evidence type="ECO:0000256" key="2">
    <source>
        <dbReference type="ARBA" id="ARBA00022490"/>
    </source>
</evidence>
<evidence type="ECO:0000256" key="3">
    <source>
        <dbReference type="ARBA" id="ARBA00022574"/>
    </source>
</evidence>
<evidence type="ECO:0000256" key="1">
    <source>
        <dbReference type="ARBA" id="ARBA00004114"/>
    </source>
</evidence>
<dbReference type="GO" id="GO:0005814">
    <property type="term" value="C:centriole"/>
    <property type="evidence" value="ECO:0007669"/>
    <property type="project" value="UniProtKB-SubCell"/>
</dbReference>
<dbReference type="Ensembl" id="ENSVKKT00000026663.1">
    <property type="protein sequence ID" value="ENSVKKP00000026026.1"/>
    <property type="gene ID" value="ENSVKKG00000017041.1"/>
</dbReference>
<keyword evidence="4" id="KW-0677">Repeat</keyword>
<dbReference type="PANTHER" id="PTHR44019">
    <property type="entry name" value="WD REPEAT-CONTAINING PROTEIN 55"/>
    <property type="match status" value="1"/>
</dbReference>
<proteinExistence type="inferred from homology"/>
<feature type="repeat" description="WD" evidence="9">
    <location>
        <begin position="182"/>
        <end position="223"/>
    </location>
</feature>
<feature type="repeat" description="WD" evidence="9">
    <location>
        <begin position="98"/>
        <end position="139"/>
    </location>
</feature>
<comment type="subcellular location">
    <subcellularLocation>
        <location evidence="1">Cytoplasm</location>
        <location evidence="1">Cytoskeleton</location>
        <location evidence="1">Microtubule organizing center</location>
        <location evidence="1">Centrosome</location>
        <location evidence="1">Centriole</location>
    </subcellularLocation>
</comment>
<dbReference type="PROSITE" id="PS50294">
    <property type="entry name" value="WD_REPEATS_REGION"/>
    <property type="match status" value="6"/>
</dbReference>
<keyword evidence="5" id="KW-0175">Coiled coil</keyword>
<evidence type="ECO:0000313" key="11">
    <source>
        <dbReference type="Ensembl" id="ENSVKKP00000026026.1"/>
    </source>
</evidence>
<keyword evidence="2" id="KW-0963">Cytoplasm</keyword>
<dbReference type="PRINTS" id="PR00320">
    <property type="entry name" value="GPROTEINBRPT"/>
</dbReference>
<feature type="repeat" description="WD" evidence="9">
    <location>
        <begin position="140"/>
        <end position="181"/>
    </location>
</feature>
<feature type="repeat" description="WD" evidence="9">
    <location>
        <begin position="14"/>
        <end position="45"/>
    </location>
</feature>
<dbReference type="PROSITE" id="PS50082">
    <property type="entry name" value="WD_REPEATS_2"/>
    <property type="match status" value="6"/>
</dbReference>
<protein>
    <recommendedName>
        <fullName evidence="8">POC1 centriolar protein homolog B</fullName>
    </recommendedName>
</protein>
<dbReference type="InterPro" id="IPR001680">
    <property type="entry name" value="WD40_rpt"/>
</dbReference>
<dbReference type="Pfam" id="PF00400">
    <property type="entry name" value="WD40"/>
    <property type="match status" value="6"/>
</dbReference>
<evidence type="ECO:0000256" key="4">
    <source>
        <dbReference type="ARBA" id="ARBA00022737"/>
    </source>
</evidence>
<reference evidence="11" key="2">
    <citation type="submission" date="2025-09" db="UniProtKB">
        <authorList>
            <consortium name="Ensembl"/>
        </authorList>
    </citation>
    <scope>IDENTIFICATION</scope>
</reference>
<dbReference type="OMA" id="MIKFHPK"/>
<evidence type="ECO:0000256" key="5">
    <source>
        <dbReference type="ARBA" id="ARBA00023054"/>
    </source>
</evidence>
<dbReference type="Proteomes" id="UP000694545">
    <property type="component" value="Unplaced"/>
</dbReference>
<dbReference type="InterPro" id="IPR050505">
    <property type="entry name" value="WDR55/POC1"/>
</dbReference>
<dbReference type="InterPro" id="IPR036322">
    <property type="entry name" value="WD40_repeat_dom_sf"/>
</dbReference>
<dbReference type="InterPro" id="IPR019775">
    <property type="entry name" value="WD40_repeat_CS"/>
</dbReference>
<dbReference type="CDD" id="cd00200">
    <property type="entry name" value="WD40"/>
    <property type="match status" value="1"/>
</dbReference>
<feature type="repeat" description="WD" evidence="9">
    <location>
        <begin position="224"/>
        <end position="256"/>
    </location>
</feature>
<sequence>MIWNLKPNAKAFRFVGHLEGVTSIQFSPDGHLLASASQDWTARLWIPCIHGESTPLKGHTAPVRSVNFSHDGQFLATASNDKSVKVWSVYSQRLLFTLSQHTQWVRCAKYSPDGRLIVSCSEDKTVKIWDLRNKICIDSIIDHDGFANYVDFSHDGTCIACAGSDHTVKIWDIRINKLLQHHQVHRAGVNCTSFHPSGNYLITASSDGTLKIMDLLGGRLLYTLHGHEGPVLSIAFSKGGEAFASGGADGQVLLWKTNFDEFEYKKVIKNHMQKLQSDEPPHLLDIYPRSPHRHDGKSQSVETRTRTSLAQPSLHRDGVNSEDLHPPLGLFSPAVSNRNLDGENKYAVHTVDEAGTMDEPVGISPILTNALEHIVEQLDVLTLTVSILEQRLTLTEDKLKECLENQEKMLLSIRQ</sequence>
<evidence type="ECO:0000256" key="6">
    <source>
        <dbReference type="ARBA" id="ARBA00023212"/>
    </source>
</evidence>
<comment type="similarity">
    <text evidence="7">Belongs to the WD repeat POC1 family.</text>
</comment>
<dbReference type="Gene3D" id="2.130.10.10">
    <property type="entry name" value="YVTN repeat-like/Quinoprotein amine dehydrogenase"/>
    <property type="match status" value="2"/>
</dbReference>
<reference evidence="11" key="1">
    <citation type="submission" date="2025-08" db="UniProtKB">
        <authorList>
            <consortium name="Ensembl"/>
        </authorList>
    </citation>
    <scope>IDENTIFICATION</scope>
</reference>
<dbReference type="InterPro" id="IPR015943">
    <property type="entry name" value="WD40/YVTN_repeat-like_dom_sf"/>
</dbReference>
<dbReference type="GO" id="GO:0060271">
    <property type="term" value="P:cilium assembly"/>
    <property type="evidence" value="ECO:0007669"/>
    <property type="project" value="TreeGrafter"/>
</dbReference>
<feature type="compositionally biased region" description="Basic and acidic residues" evidence="10">
    <location>
        <begin position="314"/>
        <end position="325"/>
    </location>
</feature>
<feature type="repeat" description="WD" evidence="9">
    <location>
        <begin position="56"/>
        <end position="97"/>
    </location>
</feature>
<dbReference type="PROSITE" id="PS00678">
    <property type="entry name" value="WD_REPEATS_1"/>
    <property type="match status" value="1"/>
</dbReference>
<keyword evidence="6" id="KW-0206">Cytoskeleton</keyword>
<dbReference type="PANTHER" id="PTHR44019:SF1">
    <property type="entry name" value="POC1 CENTRIOLAR PROTEIN HOMOLOG B"/>
    <property type="match status" value="1"/>
</dbReference>
<evidence type="ECO:0000256" key="9">
    <source>
        <dbReference type="PROSITE-ProRule" id="PRU00221"/>
    </source>
</evidence>
<evidence type="ECO:0000256" key="8">
    <source>
        <dbReference type="ARBA" id="ARBA00039724"/>
    </source>
</evidence>
<accession>A0A8D2LQF1</accession>
<keyword evidence="12" id="KW-1185">Reference proteome</keyword>
<evidence type="ECO:0000256" key="10">
    <source>
        <dbReference type="SAM" id="MobiDB-lite"/>
    </source>
</evidence>
<keyword evidence="3 9" id="KW-0853">WD repeat</keyword>
<dbReference type="InterPro" id="IPR020472">
    <property type="entry name" value="WD40_PAC1"/>
</dbReference>
<dbReference type="GO" id="GO:0036064">
    <property type="term" value="C:ciliary basal body"/>
    <property type="evidence" value="ECO:0007669"/>
    <property type="project" value="TreeGrafter"/>
</dbReference>
<feature type="compositionally biased region" description="Polar residues" evidence="10">
    <location>
        <begin position="298"/>
        <end position="311"/>
    </location>
</feature>
<dbReference type="AlphaFoldDB" id="A0A8D2LQF1"/>
<evidence type="ECO:0000256" key="7">
    <source>
        <dbReference type="ARBA" id="ARBA00037984"/>
    </source>
</evidence>
<organism evidence="11 12">
    <name type="scientific">Varanus komodoensis</name>
    <name type="common">Komodo dragon</name>
    <dbReference type="NCBI Taxonomy" id="61221"/>
    <lineage>
        <taxon>Eukaryota</taxon>
        <taxon>Metazoa</taxon>
        <taxon>Chordata</taxon>
        <taxon>Craniata</taxon>
        <taxon>Vertebrata</taxon>
        <taxon>Euteleostomi</taxon>
        <taxon>Lepidosauria</taxon>
        <taxon>Squamata</taxon>
        <taxon>Bifurcata</taxon>
        <taxon>Unidentata</taxon>
        <taxon>Episquamata</taxon>
        <taxon>Toxicofera</taxon>
        <taxon>Anguimorpha</taxon>
        <taxon>Paleoanguimorpha</taxon>
        <taxon>Varanoidea</taxon>
        <taxon>Varanidae</taxon>
        <taxon>Varanus</taxon>
    </lineage>
</organism>
<dbReference type="SUPFAM" id="SSF50978">
    <property type="entry name" value="WD40 repeat-like"/>
    <property type="match status" value="1"/>
</dbReference>
<name>A0A8D2LQF1_VARKO</name>
<feature type="region of interest" description="Disordered" evidence="10">
    <location>
        <begin position="279"/>
        <end position="325"/>
    </location>
</feature>
<dbReference type="SMART" id="SM00320">
    <property type="entry name" value="WD40"/>
    <property type="match status" value="6"/>
</dbReference>
<evidence type="ECO:0000313" key="12">
    <source>
        <dbReference type="Proteomes" id="UP000694545"/>
    </source>
</evidence>